<evidence type="ECO:0000256" key="2">
    <source>
        <dbReference type="ARBA" id="ARBA00022723"/>
    </source>
</evidence>
<feature type="active site" evidence="6">
    <location>
        <position position="75"/>
    </location>
</feature>
<keyword evidence="5" id="KW-0170">Cobalt</keyword>
<dbReference type="GO" id="GO:0016787">
    <property type="term" value="F:hydrolase activity"/>
    <property type="evidence" value="ECO:0007669"/>
    <property type="project" value="UniProtKB-KW"/>
</dbReference>
<proteinExistence type="predicted"/>
<evidence type="ECO:0000256" key="3">
    <source>
        <dbReference type="ARBA" id="ARBA00022801"/>
    </source>
</evidence>
<dbReference type="InterPro" id="IPR017150">
    <property type="entry name" value="Pept_M20_glutamate_carboxypep"/>
</dbReference>
<dbReference type="GO" id="GO:0046872">
    <property type="term" value="F:metal ion binding"/>
    <property type="evidence" value="ECO:0007669"/>
    <property type="project" value="UniProtKB-KW"/>
</dbReference>
<dbReference type="SUPFAM" id="SSF55031">
    <property type="entry name" value="Bacterial exopeptidase dimerisation domain"/>
    <property type="match status" value="1"/>
</dbReference>
<dbReference type="InterPro" id="IPR001261">
    <property type="entry name" value="ArgE/DapE_CS"/>
</dbReference>
<dbReference type="InterPro" id="IPR050072">
    <property type="entry name" value="Peptidase_M20A"/>
</dbReference>
<gene>
    <name evidence="8" type="ORF">RJ45_02265</name>
</gene>
<evidence type="ECO:0000313" key="9">
    <source>
        <dbReference type="Proteomes" id="UP000031278"/>
    </source>
</evidence>
<reference evidence="8 9" key="1">
    <citation type="submission" date="2014-12" db="EMBL/GenBank/DDBJ databases">
        <title>Genome sequencing of Photobacterium gaetbulicola AD005a.</title>
        <authorList>
            <person name="Adrian T.G.S."/>
            <person name="Chan K.G."/>
        </authorList>
    </citation>
    <scope>NUCLEOTIDE SEQUENCE [LARGE SCALE GENOMIC DNA]</scope>
    <source>
        <strain evidence="8 9">AD005a</strain>
    </source>
</reference>
<sequence>METIDFTDLKTIVEINSWTGNKKGVDLSGMTMEKWLKPLGFNVEVFHREKVGNHLLFTTPQQNSASRLLLLGHLDTVFPPGIFEHFREDEEWVYGPGTCDMKGGNFVALSALRNLHQTYGQIRNIDVLLVSDEETGSDDSKFVTRQIAHHYAACIDFEAAGPDHEVVVGRKGVATYRIELTGIAAHAGNNYHQGKNANLAAAKLLIALDALTRVEQGTTVNVGKIKGGISTNTISPSAELMVEARFSHLQEQERVLSAIPELIHQHGVEGVTTRIEGGLQRDVMIPTPEQQTLLDSFASLLGYPLATEQRGGVSDANIMAGAGVPTLDGFGPFGDGDHTELERASKASFYRRIKEVTAILEHYSQAE</sequence>
<organism evidence="8 9">
    <name type="scientific">Photobacterium gaetbulicola</name>
    <dbReference type="NCBI Taxonomy" id="1295392"/>
    <lineage>
        <taxon>Bacteria</taxon>
        <taxon>Pseudomonadati</taxon>
        <taxon>Pseudomonadota</taxon>
        <taxon>Gammaproteobacteria</taxon>
        <taxon>Vibrionales</taxon>
        <taxon>Vibrionaceae</taxon>
        <taxon>Photobacterium</taxon>
    </lineage>
</organism>
<dbReference type="EMBL" id="JWLZ01000019">
    <property type="protein sequence ID" value="KHT65226.1"/>
    <property type="molecule type" value="Genomic_DNA"/>
</dbReference>
<dbReference type="PROSITE" id="PS00758">
    <property type="entry name" value="ARGE_DAPE_CPG2_1"/>
    <property type="match status" value="1"/>
</dbReference>
<dbReference type="SUPFAM" id="SSF53187">
    <property type="entry name" value="Zn-dependent exopeptidases"/>
    <property type="match status" value="1"/>
</dbReference>
<dbReference type="InterPro" id="IPR036264">
    <property type="entry name" value="Bact_exopeptidase_dim_dom"/>
</dbReference>
<evidence type="ECO:0000256" key="1">
    <source>
        <dbReference type="ARBA" id="ARBA00001947"/>
    </source>
</evidence>
<dbReference type="AlphaFoldDB" id="A0A0B9H2V3"/>
<accession>A0A0B9H2V3</accession>
<dbReference type="Gene3D" id="3.30.70.360">
    <property type="match status" value="1"/>
</dbReference>
<dbReference type="InterPro" id="IPR002933">
    <property type="entry name" value="Peptidase_M20"/>
</dbReference>
<feature type="domain" description="Peptidase M20 dimerisation" evidence="7">
    <location>
        <begin position="168"/>
        <end position="269"/>
    </location>
</feature>
<dbReference type="Gene3D" id="3.40.630.10">
    <property type="entry name" value="Zn peptidases"/>
    <property type="match status" value="1"/>
</dbReference>
<comment type="cofactor">
    <cofactor evidence="1">
        <name>Zn(2+)</name>
        <dbReference type="ChEBI" id="CHEBI:29105"/>
    </cofactor>
</comment>
<name>A0A0B9H2V3_9GAMM</name>
<evidence type="ECO:0000256" key="6">
    <source>
        <dbReference type="PIRSR" id="PIRSR037238-1"/>
    </source>
</evidence>
<evidence type="ECO:0000313" key="8">
    <source>
        <dbReference type="EMBL" id="KHT65226.1"/>
    </source>
</evidence>
<dbReference type="Pfam" id="PF01546">
    <property type="entry name" value="Peptidase_M20"/>
    <property type="match status" value="1"/>
</dbReference>
<dbReference type="CDD" id="cd03885">
    <property type="entry name" value="M20_CPDG2"/>
    <property type="match status" value="1"/>
</dbReference>
<protein>
    <submittedName>
        <fullName evidence="8">Peptidase M20</fullName>
    </submittedName>
</protein>
<evidence type="ECO:0000256" key="4">
    <source>
        <dbReference type="ARBA" id="ARBA00022833"/>
    </source>
</evidence>
<feature type="active site" description="Proton acceptor" evidence="6">
    <location>
        <position position="133"/>
    </location>
</feature>
<keyword evidence="4" id="KW-0862">Zinc</keyword>
<keyword evidence="2" id="KW-0479">Metal-binding</keyword>
<dbReference type="Proteomes" id="UP000031278">
    <property type="component" value="Unassembled WGS sequence"/>
</dbReference>
<dbReference type="RefSeq" id="WP_039457430.1">
    <property type="nucleotide sequence ID" value="NZ_JWLZ01000019.1"/>
</dbReference>
<dbReference type="PANTHER" id="PTHR43808">
    <property type="entry name" value="ACETYLORNITHINE DEACETYLASE"/>
    <property type="match status" value="1"/>
</dbReference>
<dbReference type="PANTHER" id="PTHR43808:SF9">
    <property type="entry name" value="BLL0789 PROTEIN"/>
    <property type="match status" value="1"/>
</dbReference>
<keyword evidence="3" id="KW-0378">Hydrolase</keyword>
<evidence type="ECO:0000256" key="5">
    <source>
        <dbReference type="ARBA" id="ARBA00023285"/>
    </source>
</evidence>
<dbReference type="Pfam" id="PF07687">
    <property type="entry name" value="M20_dimer"/>
    <property type="match status" value="1"/>
</dbReference>
<dbReference type="InterPro" id="IPR011650">
    <property type="entry name" value="Peptidase_M20_dimer"/>
</dbReference>
<dbReference type="PIRSF" id="PIRSF037238">
    <property type="entry name" value="Carboxypeptidase_G2"/>
    <property type="match status" value="1"/>
</dbReference>
<comment type="caution">
    <text evidence="8">The sequence shown here is derived from an EMBL/GenBank/DDBJ whole genome shotgun (WGS) entry which is preliminary data.</text>
</comment>
<evidence type="ECO:0000259" key="7">
    <source>
        <dbReference type="Pfam" id="PF07687"/>
    </source>
</evidence>